<dbReference type="RefSeq" id="WP_016175855.1">
    <property type="nucleotide sequence ID" value="NZ_KE136390.1"/>
</dbReference>
<feature type="transmembrane region" description="Helical" evidence="1">
    <location>
        <begin position="33"/>
        <end position="53"/>
    </location>
</feature>
<organism evidence="2 3">
    <name type="scientific">Enterococcus saccharolyticus subsp. saccharolyticus ATCC 43076</name>
    <dbReference type="NCBI Taxonomy" id="1139996"/>
    <lineage>
        <taxon>Bacteria</taxon>
        <taxon>Bacillati</taxon>
        <taxon>Bacillota</taxon>
        <taxon>Bacilli</taxon>
        <taxon>Lactobacillales</taxon>
        <taxon>Enterococcaceae</taxon>
        <taxon>Enterococcus</taxon>
    </lineage>
</organism>
<feature type="transmembrane region" description="Helical" evidence="1">
    <location>
        <begin position="65"/>
        <end position="84"/>
    </location>
</feature>
<evidence type="ECO:0000313" key="2">
    <source>
        <dbReference type="EMBL" id="EOT26319.1"/>
    </source>
</evidence>
<dbReference type="HOGENOM" id="CLU_2436264_0_0_9"/>
<dbReference type="PATRIC" id="fig|1139996.3.peg.2059"/>
<proteinExistence type="predicted"/>
<dbReference type="AlphaFoldDB" id="S0J0J0"/>
<accession>S0J0J0</accession>
<feature type="transmembrane region" description="Helical" evidence="1">
    <location>
        <begin position="7"/>
        <end position="27"/>
    </location>
</feature>
<sequence>MKKLSMVNVIGALAVFLMVWLPPTRVFLTDMELGTPITIILSLLLSTSAIGTYQKYQQKIDIVSLFISLSPIIFIALVLIIALLSELFTL</sequence>
<dbReference type="Proteomes" id="UP000014136">
    <property type="component" value="Unassembled WGS sequence"/>
</dbReference>
<name>S0J0J0_9ENTE</name>
<reference evidence="2 3" key="1">
    <citation type="submission" date="2013-03" db="EMBL/GenBank/DDBJ databases">
        <title>The Genome Sequence of Enterococcus saccharolyticus ATCC_43076 (Illumina only assembly).</title>
        <authorList>
            <consortium name="The Broad Institute Genomics Platform"/>
            <consortium name="The Broad Institute Genome Sequencing Center for Infectious Disease"/>
            <person name="Earl A."/>
            <person name="Russ C."/>
            <person name="Gilmore M."/>
            <person name="Surin D."/>
            <person name="Walker B."/>
            <person name="Young S."/>
            <person name="Zeng Q."/>
            <person name="Gargeya S."/>
            <person name="Fitzgerald M."/>
            <person name="Haas B."/>
            <person name="Abouelleil A."/>
            <person name="Allen A.W."/>
            <person name="Alvarado L."/>
            <person name="Arachchi H.M."/>
            <person name="Berlin A.M."/>
            <person name="Chapman S.B."/>
            <person name="Gainer-Dewar J."/>
            <person name="Goldberg J."/>
            <person name="Griggs A."/>
            <person name="Gujja S."/>
            <person name="Hansen M."/>
            <person name="Howarth C."/>
            <person name="Imamovic A."/>
            <person name="Ireland A."/>
            <person name="Larimer J."/>
            <person name="McCowan C."/>
            <person name="Murphy C."/>
            <person name="Pearson M."/>
            <person name="Poon T.W."/>
            <person name="Priest M."/>
            <person name="Roberts A."/>
            <person name="Saif S."/>
            <person name="Shea T."/>
            <person name="Sisk P."/>
            <person name="Sykes S."/>
            <person name="Wortman J."/>
            <person name="Nusbaum C."/>
            <person name="Birren B."/>
        </authorList>
    </citation>
    <scope>NUCLEOTIDE SEQUENCE [LARGE SCALE GENOMIC DNA]</scope>
    <source>
        <strain evidence="2 3">ATCC 43076</strain>
    </source>
</reference>
<protein>
    <submittedName>
        <fullName evidence="2">Uncharacterized protein</fullName>
    </submittedName>
</protein>
<dbReference type="EMBL" id="AHYT01000010">
    <property type="protein sequence ID" value="EOT26319.1"/>
    <property type="molecule type" value="Genomic_DNA"/>
</dbReference>
<keyword evidence="3" id="KW-1185">Reference proteome</keyword>
<keyword evidence="1" id="KW-1133">Transmembrane helix</keyword>
<evidence type="ECO:0000313" key="3">
    <source>
        <dbReference type="Proteomes" id="UP000014136"/>
    </source>
</evidence>
<comment type="caution">
    <text evidence="2">The sequence shown here is derived from an EMBL/GenBank/DDBJ whole genome shotgun (WGS) entry which is preliminary data.</text>
</comment>
<keyword evidence="1" id="KW-0812">Transmembrane</keyword>
<evidence type="ECO:0000256" key="1">
    <source>
        <dbReference type="SAM" id="Phobius"/>
    </source>
</evidence>
<keyword evidence="1" id="KW-0472">Membrane</keyword>
<gene>
    <name evidence="2" type="ORF">OMQ_02094</name>
</gene>